<feature type="domain" description="DUF218" evidence="2">
    <location>
        <begin position="105"/>
        <end position="251"/>
    </location>
</feature>
<dbReference type="InterPro" id="IPR014729">
    <property type="entry name" value="Rossmann-like_a/b/a_fold"/>
</dbReference>
<dbReference type="AlphaFoldDB" id="A0A923S6Q7"/>
<dbReference type="GO" id="GO:0043164">
    <property type="term" value="P:Gram-negative-bacterium-type cell wall biogenesis"/>
    <property type="evidence" value="ECO:0007669"/>
    <property type="project" value="TreeGrafter"/>
</dbReference>
<dbReference type="PANTHER" id="PTHR30336">
    <property type="entry name" value="INNER MEMBRANE PROTEIN, PROBABLE PERMEASE"/>
    <property type="match status" value="1"/>
</dbReference>
<dbReference type="GO" id="GO:0000270">
    <property type="term" value="P:peptidoglycan metabolic process"/>
    <property type="evidence" value="ECO:0007669"/>
    <property type="project" value="TreeGrafter"/>
</dbReference>
<protein>
    <submittedName>
        <fullName evidence="3">YdcF family protein</fullName>
    </submittedName>
</protein>
<dbReference type="RefSeq" id="WP_187014229.1">
    <property type="nucleotide sequence ID" value="NZ_JACOQI010000004.1"/>
</dbReference>
<evidence type="ECO:0000259" key="2">
    <source>
        <dbReference type="Pfam" id="PF02698"/>
    </source>
</evidence>
<evidence type="ECO:0000313" key="4">
    <source>
        <dbReference type="Proteomes" id="UP000620327"/>
    </source>
</evidence>
<keyword evidence="4" id="KW-1185">Reference proteome</keyword>
<comment type="caution">
    <text evidence="3">The sequence shown here is derived from an EMBL/GenBank/DDBJ whole genome shotgun (WGS) entry which is preliminary data.</text>
</comment>
<reference evidence="3" key="1">
    <citation type="submission" date="2020-08" db="EMBL/GenBank/DDBJ databases">
        <title>Genome public.</title>
        <authorList>
            <person name="Liu C."/>
            <person name="Sun Q."/>
        </authorList>
    </citation>
    <scope>NUCLEOTIDE SEQUENCE</scope>
    <source>
        <strain evidence="3">BX15</strain>
    </source>
</reference>
<gene>
    <name evidence="3" type="ORF">H8Z83_06005</name>
</gene>
<dbReference type="Proteomes" id="UP000620327">
    <property type="component" value="Unassembled WGS sequence"/>
</dbReference>
<dbReference type="InterPro" id="IPR051599">
    <property type="entry name" value="Cell_Envelope_Assoc"/>
</dbReference>
<feature type="transmembrane region" description="Helical" evidence="1">
    <location>
        <begin position="72"/>
        <end position="92"/>
    </location>
</feature>
<name>A0A923S6Q7_9FIRM</name>
<dbReference type="PANTHER" id="PTHR30336:SF4">
    <property type="entry name" value="ENVELOPE BIOGENESIS FACTOR ELYC"/>
    <property type="match status" value="1"/>
</dbReference>
<evidence type="ECO:0000313" key="3">
    <source>
        <dbReference type="EMBL" id="MBC5769880.1"/>
    </source>
</evidence>
<sequence length="261" mass="28526">MNEHTFFEWKRSERLTAALALAFCLLGLGLQRLPGVGFSGKLSWGLAVVCLVLLGLSRLSRRHRGWKILLRIAQIGLAALVLGLSAVEVWVIRAGHRDESAQPADAVIVLGAGVNGTTPSVALQTRIDAAERYLKVHPHVPAVLSGGQGPGEDISEARAMYNALTARGIDPARLILEERSANTRQNLQNSLALLPDDYHKTVAIVTNDFHMGRVRLLLNTAGPGRVVQVPAKLPWWWLSANYYLRESFAVVNDQVVRPLLA</sequence>
<dbReference type="Gene3D" id="3.40.50.620">
    <property type="entry name" value="HUPs"/>
    <property type="match status" value="1"/>
</dbReference>
<organism evidence="3 4">
    <name type="scientific">Dysosmobacter segnis</name>
    <dbReference type="NCBI Taxonomy" id="2763042"/>
    <lineage>
        <taxon>Bacteria</taxon>
        <taxon>Bacillati</taxon>
        <taxon>Bacillota</taxon>
        <taxon>Clostridia</taxon>
        <taxon>Eubacteriales</taxon>
        <taxon>Oscillospiraceae</taxon>
        <taxon>Dysosmobacter</taxon>
    </lineage>
</organism>
<dbReference type="EMBL" id="JACOQI010000004">
    <property type="protein sequence ID" value="MBC5769880.1"/>
    <property type="molecule type" value="Genomic_DNA"/>
</dbReference>
<dbReference type="InterPro" id="IPR003848">
    <property type="entry name" value="DUF218"/>
</dbReference>
<keyword evidence="1" id="KW-0812">Transmembrane</keyword>
<keyword evidence="1" id="KW-0472">Membrane</keyword>
<dbReference type="Pfam" id="PF02698">
    <property type="entry name" value="DUF218"/>
    <property type="match status" value="1"/>
</dbReference>
<evidence type="ECO:0000256" key="1">
    <source>
        <dbReference type="SAM" id="Phobius"/>
    </source>
</evidence>
<accession>A0A923S6Q7</accession>
<dbReference type="GO" id="GO:0005886">
    <property type="term" value="C:plasma membrane"/>
    <property type="evidence" value="ECO:0007669"/>
    <property type="project" value="TreeGrafter"/>
</dbReference>
<dbReference type="CDD" id="cd06259">
    <property type="entry name" value="YdcF-like"/>
    <property type="match status" value="1"/>
</dbReference>
<feature type="transmembrane region" description="Helical" evidence="1">
    <location>
        <begin position="42"/>
        <end position="60"/>
    </location>
</feature>
<proteinExistence type="predicted"/>
<keyword evidence="1" id="KW-1133">Transmembrane helix</keyword>